<dbReference type="Proteomes" id="UP000253763">
    <property type="component" value="Unassembled WGS sequence"/>
</dbReference>
<keyword evidence="1" id="KW-0812">Transmembrane</keyword>
<feature type="transmembrane region" description="Helical" evidence="1">
    <location>
        <begin position="62"/>
        <end position="84"/>
    </location>
</feature>
<gene>
    <name evidence="2" type="ORF">DPV97_07830</name>
</gene>
<evidence type="ECO:0008006" key="4">
    <source>
        <dbReference type="Google" id="ProtNLM"/>
    </source>
</evidence>
<comment type="caution">
    <text evidence="2">The sequence shown here is derived from an EMBL/GenBank/DDBJ whole genome shotgun (WGS) entry which is preliminary data.</text>
</comment>
<organism evidence="2 3">
    <name type="scientific">Haemophilus parainfluenzae</name>
    <dbReference type="NCBI Taxonomy" id="729"/>
    <lineage>
        <taxon>Bacteria</taxon>
        <taxon>Pseudomonadati</taxon>
        <taxon>Pseudomonadota</taxon>
        <taxon>Gammaproteobacteria</taxon>
        <taxon>Pasteurellales</taxon>
        <taxon>Pasteurellaceae</taxon>
        <taxon>Haemophilus</taxon>
    </lineage>
</organism>
<dbReference type="EMBL" id="QEPZ01000006">
    <property type="protein sequence ID" value="RDE90854.1"/>
    <property type="molecule type" value="Genomic_DNA"/>
</dbReference>
<reference evidence="2 3" key="1">
    <citation type="submission" date="2018-05" db="EMBL/GenBank/DDBJ databases">
        <title>Draft Genome Sequences for a Diverse set of 7 Haemophilus Species.</title>
        <authorList>
            <person name="Nichols M."/>
            <person name="Topaz N."/>
            <person name="Wang X."/>
            <person name="Wang X."/>
            <person name="Boxrud D."/>
        </authorList>
    </citation>
    <scope>NUCLEOTIDE SEQUENCE [LARGE SCALE GENOMIC DNA]</scope>
    <source>
        <strain evidence="2 3">C2008003258</strain>
    </source>
</reference>
<dbReference type="AlphaFoldDB" id="A0AB37IK71"/>
<evidence type="ECO:0000313" key="2">
    <source>
        <dbReference type="EMBL" id="RDE90854.1"/>
    </source>
</evidence>
<keyword evidence="1" id="KW-1133">Transmembrane helix</keyword>
<evidence type="ECO:0000313" key="3">
    <source>
        <dbReference type="Proteomes" id="UP000253763"/>
    </source>
</evidence>
<name>A0AB37IK71_HAEPA</name>
<keyword evidence="1" id="KW-0472">Membrane</keyword>
<protein>
    <recommendedName>
        <fullName evidence="4">DUF1540 domain-containing protein</fullName>
    </recommendedName>
</protein>
<dbReference type="RefSeq" id="WP_070712721.1">
    <property type="nucleotide sequence ID" value="NZ_QEPZ01000006.1"/>
</dbReference>
<evidence type="ECO:0000256" key="1">
    <source>
        <dbReference type="SAM" id="Phobius"/>
    </source>
</evidence>
<accession>A0AB37IK71</accession>
<proteinExistence type="predicted"/>
<sequence length="85" mass="9338">MSNEIEITTKLCQSQSGISCNEVVLKIPQTEAVKLQSVAFSGNENQNFSAQDFIHHVDSFGFSFGLVLIFYLIAKSIGSILAILR</sequence>